<dbReference type="GO" id="GO:0016747">
    <property type="term" value="F:acyltransferase activity, transferring groups other than amino-acyl groups"/>
    <property type="evidence" value="ECO:0007669"/>
    <property type="project" value="UniProtKB-ARBA"/>
</dbReference>
<accession>A0AAV5F0L0</accession>
<dbReference type="InterPro" id="IPR023213">
    <property type="entry name" value="CAT-like_dom_sf"/>
</dbReference>
<keyword evidence="4" id="KW-1185">Reference proteome</keyword>
<dbReference type="AlphaFoldDB" id="A0AAV5F0L0"/>
<dbReference type="Gene3D" id="3.30.559.10">
    <property type="entry name" value="Chloramphenicol acetyltransferase-like domain"/>
    <property type="match status" value="1"/>
</dbReference>
<evidence type="ECO:0000256" key="1">
    <source>
        <dbReference type="ARBA" id="ARBA00022679"/>
    </source>
</evidence>
<evidence type="ECO:0000256" key="2">
    <source>
        <dbReference type="ARBA" id="ARBA00023315"/>
    </source>
</evidence>
<gene>
    <name evidence="3" type="primary">gb16322</name>
    <name evidence="3" type="ORF">PR202_gb16322</name>
</gene>
<comment type="caution">
    <text evidence="3">The sequence shown here is derived from an EMBL/GenBank/DDBJ whole genome shotgun (WGS) entry which is preliminary data.</text>
</comment>
<organism evidence="3 4">
    <name type="scientific">Eleusine coracana subsp. coracana</name>
    <dbReference type="NCBI Taxonomy" id="191504"/>
    <lineage>
        <taxon>Eukaryota</taxon>
        <taxon>Viridiplantae</taxon>
        <taxon>Streptophyta</taxon>
        <taxon>Embryophyta</taxon>
        <taxon>Tracheophyta</taxon>
        <taxon>Spermatophyta</taxon>
        <taxon>Magnoliopsida</taxon>
        <taxon>Liliopsida</taxon>
        <taxon>Poales</taxon>
        <taxon>Poaceae</taxon>
        <taxon>PACMAD clade</taxon>
        <taxon>Chloridoideae</taxon>
        <taxon>Cynodonteae</taxon>
        <taxon>Eleusininae</taxon>
        <taxon>Eleusine</taxon>
    </lineage>
</organism>
<keyword evidence="1" id="KW-0808">Transferase</keyword>
<reference evidence="3" key="2">
    <citation type="submission" date="2021-12" db="EMBL/GenBank/DDBJ databases">
        <title>Resequencing data analysis of finger millet.</title>
        <authorList>
            <person name="Hatakeyama M."/>
            <person name="Aluri S."/>
            <person name="Balachadran M.T."/>
            <person name="Sivarajan S.R."/>
            <person name="Poveda L."/>
            <person name="Shimizu-Inatsugi R."/>
            <person name="Schlapbach R."/>
            <person name="Sreeman S.M."/>
            <person name="Shimizu K.K."/>
        </authorList>
    </citation>
    <scope>NUCLEOTIDE SEQUENCE</scope>
</reference>
<reference evidence="3" key="1">
    <citation type="journal article" date="2018" name="DNA Res.">
        <title>Multiple hybrid de novo genome assembly of finger millet, an orphan allotetraploid crop.</title>
        <authorList>
            <person name="Hatakeyama M."/>
            <person name="Aluri S."/>
            <person name="Balachadran M.T."/>
            <person name="Sivarajan S.R."/>
            <person name="Patrignani A."/>
            <person name="Gruter S."/>
            <person name="Poveda L."/>
            <person name="Shimizu-Inatsugi R."/>
            <person name="Baeten J."/>
            <person name="Francoijs K.J."/>
            <person name="Nataraja K.N."/>
            <person name="Reddy Y.A.N."/>
            <person name="Phadnis S."/>
            <person name="Ravikumar R.L."/>
            <person name="Schlapbach R."/>
            <person name="Sreeman S.M."/>
            <person name="Shimizu K.K."/>
        </authorList>
    </citation>
    <scope>NUCLEOTIDE SEQUENCE</scope>
</reference>
<dbReference type="Pfam" id="PF02458">
    <property type="entry name" value="Transferase"/>
    <property type="match status" value="1"/>
</dbReference>
<dbReference type="Proteomes" id="UP001054889">
    <property type="component" value="Unassembled WGS sequence"/>
</dbReference>
<keyword evidence="2" id="KW-0012">Acyltransferase</keyword>
<dbReference type="InterPro" id="IPR051504">
    <property type="entry name" value="Plant_metabolite_acyltrans"/>
</dbReference>
<name>A0AAV5F0L0_ELECO</name>
<evidence type="ECO:0000313" key="4">
    <source>
        <dbReference type="Proteomes" id="UP001054889"/>
    </source>
</evidence>
<sequence length="95" mass="10047">MGLAKRRFREVAPGIMSVLSVAGSPRFRVYELDFGFGRPAKVDVVSVARTGAVAVDESRVGDGGMEVGLALPPDGMTAFRKCFADAVAGLDMRGR</sequence>
<proteinExistence type="predicted"/>
<protein>
    <recommendedName>
        <fullName evidence="5">Anthocyanin 5-aromatic acyltransferase</fullName>
    </recommendedName>
</protein>
<evidence type="ECO:0000313" key="3">
    <source>
        <dbReference type="EMBL" id="GJN28223.1"/>
    </source>
</evidence>
<dbReference type="PANTHER" id="PTHR31625">
    <property type="match status" value="1"/>
</dbReference>
<dbReference type="EMBL" id="BQKI01000080">
    <property type="protein sequence ID" value="GJN28223.1"/>
    <property type="molecule type" value="Genomic_DNA"/>
</dbReference>
<evidence type="ECO:0008006" key="5">
    <source>
        <dbReference type="Google" id="ProtNLM"/>
    </source>
</evidence>